<reference evidence="1 2" key="1">
    <citation type="submission" date="2018-06" db="EMBL/GenBank/DDBJ databases">
        <authorList>
            <consortium name="Pathogen Informatics"/>
            <person name="Doyle S."/>
        </authorList>
    </citation>
    <scope>NUCLEOTIDE SEQUENCE [LARGE SCALE GENOMIC DNA]</scope>
    <source>
        <strain evidence="1 2">NCTC11546</strain>
    </source>
</reference>
<evidence type="ECO:0000313" key="2">
    <source>
        <dbReference type="Proteomes" id="UP000249891"/>
    </source>
</evidence>
<evidence type="ECO:0000313" key="1">
    <source>
        <dbReference type="EMBL" id="SQA94326.1"/>
    </source>
</evidence>
<protein>
    <submittedName>
        <fullName evidence="1">Uncharacterized protein</fullName>
    </submittedName>
</protein>
<dbReference type="Proteomes" id="UP000249891">
    <property type="component" value="Unassembled WGS sequence"/>
</dbReference>
<name>A0A2X2SMK7_CAPOC</name>
<dbReference type="AlphaFoldDB" id="A0A2X2SMK7"/>
<dbReference type="EMBL" id="UARG01000019">
    <property type="protein sequence ID" value="SQA94326.1"/>
    <property type="molecule type" value="Genomic_DNA"/>
</dbReference>
<proteinExistence type="predicted"/>
<accession>A0A2X2SMK7</accession>
<organism evidence="1 2">
    <name type="scientific">Capnocytophaga ochracea</name>
    <dbReference type="NCBI Taxonomy" id="1018"/>
    <lineage>
        <taxon>Bacteria</taxon>
        <taxon>Pseudomonadati</taxon>
        <taxon>Bacteroidota</taxon>
        <taxon>Flavobacteriia</taxon>
        <taxon>Flavobacteriales</taxon>
        <taxon>Flavobacteriaceae</taxon>
        <taxon>Capnocytophaga</taxon>
    </lineage>
</organism>
<sequence>MKKIITLIFVVFVAIANAQIHNPVKWKTAVEKSMILNTI</sequence>
<gene>
    <name evidence="1" type="ORF">NCTC11546_02496</name>
</gene>